<organism evidence="3 4">
    <name type="scientific">Trichoplusia ni</name>
    <name type="common">Cabbage looper</name>
    <dbReference type="NCBI Taxonomy" id="7111"/>
    <lineage>
        <taxon>Eukaryota</taxon>
        <taxon>Metazoa</taxon>
        <taxon>Ecdysozoa</taxon>
        <taxon>Arthropoda</taxon>
        <taxon>Hexapoda</taxon>
        <taxon>Insecta</taxon>
        <taxon>Pterygota</taxon>
        <taxon>Neoptera</taxon>
        <taxon>Endopterygota</taxon>
        <taxon>Lepidoptera</taxon>
        <taxon>Glossata</taxon>
        <taxon>Ditrysia</taxon>
        <taxon>Noctuoidea</taxon>
        <taxon>Noctuidae</taxon>
        <taxon>Plusiinae</taxon>
        <taxon>Trichoplusia</taxon>
    </lineage>
</organism>
<keyword evidence="1" id="KW-0175">Coiled coil</keyword>
<feature type="coiled-coil region" evidence="1">
    <location>
        <begin position="91"/>
        <end position="118"/>
    </location>
</feature>
<evidence type="ECO:0000313" key="4">
    <source>
        <dbReference type="RefSeq" id="XP_026731082.1"/>
    </source>
</evidence>
<dbReference type="InParanoid" id="A0A7E5VS36"/>
<feature type="coiled-coil region" evidence="1">
    <location>
        <begin position="241"/>
        <end position="381"/>
    </location>
</feature>
<evidence type="ECO:0000256" key="1">
    <source>
        <dbReference type="SAM" id="Coils"/>
    </source>
</evidence>
<dbReference type="GeneID" id="113496151"/>
<accession>A0A7E5VS36</accession>
<feature type="compositionally biased region" description="Basic residues" evidence="2">
    <location>
        <begin position="531"/>
        <end position="540"/>
    </location>
</feature>
<proteinExistence type="predicted"/>
<protein>
    <submittedName>
        <fullName evidence="4">Cilia- and flagella-associated protein 53-like</fullName>
    </submittedName>
</protein>
<keyword evidence="3" id="KW-1185">Reference proteome</keyword>
<sequence>MEPLPPRQNTAPKDGYGPRGYPDCYYTSRVLNSTFRYVKFVKKLRALEEEQRRGAANSLKELNDKQYSDFFIRCDRRSLIKNVARRVDLCMASYEEDLKEKKKRLVALLEAEEEMNIRKFVEEAQAGVEALWQDKKDRLAYLLAKRQKEHEEKYKDTPLSKCVHVTACIHKWRAKEAQEIQRYQMKEKQARKMAEREIDQMWHEVAMKESEALAARMELDTIERLRRDHACKENSDFQIELRRQQREKEREVLKAESLRMRAEFEAYARKEDEDAVKRAEMRKELAAERDQMLKERQETVAKKQAEVKLINDTWDSLADMGLAEQKRHEEMLKQKERDLDECNKKMAMYKKGLNAMAAADKALLEQEAQRVQDKMDLKRCEFAKKLRKSTKDVRAAIVEQMKENAETRASKELHKHDDDGYYKQVFNQMSQLVAHKEMTEAQARKLYKNQLLEQMEYNKLLKERAKQEELEQRKKCQLAADEYQQEINRMVCRPFLSDEIHPFMQQMAKGLRMKEKCPCSKPTYCADPKPAPKKAAKKTV</sequence>
<name>A0A7E5VS36_TRINI</name>
<dbReference type="FunCoup" id="A0A7E5VS36">
    <property type="interactions" value="11"/>
</dbReference>
<dbReference type="KEGG" id="tnl:113496151"/>
<evidence type="ECO:0000256" key="2">
    <source>
        <dbReference type="SAM" id="MobiDB-lite"/>
    </source>
</evidence>
<reference evidence="4" key="1">
    <citation type="submission" date="2025-08" db="UniProtKB">
        <authorList>
            <consortium name="RefSeq"/>
        </authorList>
    </citation>
    <scope>IDENTIFICATION</scope>
</reference>
<dbReference type="Proteomes" id="UP000322000">
    <property type="component" value="Chromosome 7"/>
</dbReference>
<dbReference type="OrthoDB" id="75950at2759"/>
<dbReference type="RefSeq" id="XP_026731082.1">
    <property type="nucleotide sequence ID" value="XM_026875281.1"/>
</dbReference>
<gene>
    <name evidence="4" type="primary">LOC113496151</name>
</gene>
<dbReference type="AlphaFoldDB" id="A0A7E5VS36"/>
<evidence type="ECO:0000313" key="3">
    <source>
        <dbReference type="Proteomes" id="UP000322000"/>
    </source>
</evidence>
<feature type="region of interest" description="Disordered" evidence="2">
    <location>
        <begin position="521"/>
        <end position="540"/>
    </location>
</feature>